<organism evidence="9 10">
    <name type="scientific">Dunaliella salina</name>
    <name type="common">Green alga</name>
    <name type="synonym">Protococcus salinus</name>
    <dbReference type="NCBI Taxonomy" id="3046"/>
    <lineage>
        <taxon>Eukaryota</taxon>
        <taxon>Viridiplantae</taxon>
        <taxon>Chlorophyta</taxon>
        <taxon>core chlorophytes</taxon>
        <taxon>Chlorophyceae</taxon>
        <taxon>CS clade</taxon>
        <taxon>Chlamydomonadales</taxon>
        <taxon>Dunaliellaceae</taxon>
        <taxon>Dunaliella</taxon>
    </lineage>
</organism>
<evidence type="ECO:0000256" key="1">
    <source>
        <dbReference type="ARBA" id="ARBA00002501"/>
    </source>
</evidence>
<reference evidence="9" key="1">
    <citation type="submission" date="2017-08" db="EMBL/GenBank/DDBJ databases">
        <authorList>
            <person name="Polle J.E."/>
            <person name="Barry K."/>
            <person name="Cushman J."/>
            <person name="Schmutz J."/>
            <person name="Tran D."/>
            <person name="Hathwaick L.T."/>
            <person name="Yim W.C."/>
            <person name="Jenkins J."/>
            <person name="Mckie-Krisberg Z.M."/>
            <person name="Prochnik S."/>
            <person name="Lindquist E."/>
            <person name="Dockter R.B."/>
            <person name="Adam C."/>
            <person name="Molina H."/>
            <person name="Bunkerborg J."/>
            <person name="Jin E."/>
            <person name="Buchheim M."/>
            <person name="Magnuson J."/>
        </authorList>
    </citation>
    <scope>NUCLEOTIDE SEQUENCE</scope>
    <source>
        <strain evidence="9">CCAP 19/18</strain>
    </source>
</reference>
<evidence type="ECO:0000256" key="7">
    <source>
        <dbReference type="RuleBase" id="RU363107"/>
    </source>
</evidence>
<dbReference type="Pfam" id="PF03208">
    <property type="entry name" value="PRA1"/>
    <property type="match status" value="1"/>
</dbReference>
<keyword evidence="10" id="KW-1185">Reference proteome</keyword>
<feature type="transmembrane region" description="Helical" evidence="7">
    <location>
        <begin position="88"/>
        <end position="107"/>
    </location>
</feature>
<protein>
    <recommendedName>
        <fullName evidence="7">PRA1 family protein</fullName>
    </recommendedName>
</protein>
<comment type="similarity">
    <text evidence="3 7">Belongs to the PRA1 family.</text>
</comment>
<keyword evidence="7" id="KW-0813">Transport</keyword>
<evidence type="ECO:0000313" key="10">
    <source>
        <dbReference type="Proteomes" id="UP000815325"/>
    </source>
</evidence>
<keyword evidence="6 7" id="KW-0472">Membrane</keyword>
<evidence type="ECO:0000256" key="2">
    <source>
        <dbReference type="ARBA" id="ARBA00004141"/>
    </source>
</evidence>
<dbReference type="InterPro" id="IPR004895">
    <property type="entry name" value="Prenylated_rab_accept_PRA1"/>
</dbReference>
<sequence>MSKTETFQVPLGGGQQQTAQPMSPLNGQTPVQSGLAMAFGRFREYAASMFKQDMFVQQKPWSELMDRTALSKPPNMAEAISRVKKNVAYFRVNYCIAVVATCAASFVLHPSSLLVLAVLLVAWGYLLFVRQSPLVISGRQISEREKLLGMTLISFITVFFLTNVGTVLLSAVGLSLTAIILHGAFREPDNLFLDDGALESQQSFFNIFTVTPTPAGASNV</sequence>
<evidence type="ECO:0000256" key="5">
    <source>
        <dbReference type="ARBA" id="ARBA00022989"/>
    </source>
</evidence>
<gene>
    <name evidence="9" type="ORF">DUNSADRAFT_13675</name>
</gene>
<evidence type="ECO:0000256" key="6">
    <source>
        <dbReference type="ARBA" id="ARBA00023136"/>
    </source>
</evidence>
<dbReference type="PANTHER" id="PTHR19317:SF0">
    <property type="entry name" value="PRENYLATED RAB ACCEPTOR PROTEIN 1"/>
    <property type="match status" value="1"/>
</dbReference>
<feature type="region of interest" description="Disordered" evidence="8">
    <location>
        <begin position="1"/>
        <end position="26"/>
    </location>
</feature>
<accession>A0ABQ7G8V6</accession>
<keyword evidence="5 7" id="KW-1133">Transmembrane helix</keyword>
<dbReference type="Proteomes" id="UP000815325">
    <property type="component" value="Unassembled WGS sequence"/>
</dbReference>
<feature type="transmembrane region" description="Helical" evidence="7">
    <location>
        <begin position="150"/>
        <end position="181"/>
    </location>
</feature>
<evidence type="ECO:0000256" key="3">
    <source>
        <dbReference type="ARBA" id="ARBA00006483"/>
    </source>
</evidence>
<evidence type="ECO:0000313" key="9">
    <source>
        <dbReference type="EMBL" id="KAF5831043.1"/>
    </source>
</evidence>
<dbReference type="EMBL" id="MU069982">
    <property type="protein sequence ID" value="KAF5831043.1"/>
    <property type="molecule type" value="Genomic_DNA"/>
</dbReference>
<evidence type="ECO:0000256" key="4">
    <source>
        <dbReference type="ARBA" id="ARBA00022692"/>
    </source>
</evidence>
<feature type="compositionally biased region" description="Polar residues" evidence="8">
    <location>
        <begin position="16"/>
        <end position="26"/>
    </location>
</feature>
<evidence type="ECO:0000256" key="8">
    <source>
        <dbReference type="SAM" id="MobiDB-lite"/>
    </source>
</evidence>
<comment type="subcellular location">
    <subcellularLocation>
        <location evidence="2 7">Membrane</location>
        <topology evidence="2 7">Multi-pass membrane protein</topology>
    </subcellularLocation>
</comment>
<comment type="function">
    <text evidence="1 7">May be involved in both secretory and endocytic intracellular trafficking in the endosomal/prevacuolar compartments.</text>
</comment>
<name>A0ABQ7G8V6_DUNSA</name>
<proteinExistence type="inferred from homology"/>
<comment type="caution">
    <text evidence="9">The sequence shown here is derived from an EMBL/GenBank/DDBJ whole genome shotgun (WGS) entry which is preliminary data.</text>
</comment>
<feature type="transmembrane region" description="Helical" evidence="7">
    <location>
        <begin position="113"/>
        <end position="129"/>
    </location>
</feature>
<keyword evidence="4 7" id="KW-0812">Transmembrane</keyword>
<dbReference type="PANTHER" id="PTHR19317">
    <property type="entry name" value="PRENYLATED RAB ACCEPTOR 1-RELATED"/>
    <property type="match status" value="1"/>
</dbReference>